<protein>
    <submittedName>
        <fullName evidence="3">Phage integrase family protein</fullName>
    </submittedName>
</protein>
<organism evidence="3 4">
    <name type="scientific">Mycobacteroides abscessus</name>
    <dbReference type="NCBI Taxonomy" id="36809"/>
    <lineage>
        <taxon>Bacteria</taxon>
        <taxon>Bacillati</taxon>
        <taxon>Actinomycetota</taxon>
        <taxon>Actinomycetes</taxon>
        <taxon>Mycobacteriales</taxon>
        <taxon>Mycobacteriaceae</taxon>
        <taxon>Mycobacteroides</taxon>
    </lineage>
</organism>
<name>A0AB33TCC7_9MYCO</name>
<dbReference type="EMBL" id="CSUW01000010">
    <property type="protein sequence ID" value="CPT55699.1"/>
    <property type="molecule type" value="Genomic_DNA"/>
</dbReference>
<dbReference type="InterPro" id="IPR013762">
    <property type="entry name" value="Integrase-like_cat_sf"/>
</dbReference>
<reference evidence="3 4" key="1">
    <citation type="submission" date="2015-03" db="EMBL/GenBank/DDBJ databases">
        <authorList>
            <consortium name="Pathogen Informatics"/>
            <person name="Murphy D."/>
        </authorList>
    </citation>
    <scope>NUCLEOTIDE SEQUENCE [LARGE SCALE GENOMIC DNA]</scope>
    <source>
        <strain evidence="3 4">PAP036</strain>
    </source>
</reference>
<evidence type="ECO:0000256" key="1">
    <source>
        <dbReference type="ARBA" id="ARBA00023172"/>
    </source>
</evidence>
<dbReference type="InterPro" id="IPR011010">
    <property type="entry name" value="DNA_brk_join_enz"/>
</dbReference>
<dbReference type="PROSITE" id="PS51898">
    <property type="entry name" value="TYR_RECOMBINASE"/>
    <property type="match status" value="1"/>
</dbReference>
<dbReference type="SUPFAM" id="SSF56349">
    <property type="entry name" value="DNA breaking-rejoining enzymes"/>
    <property type="match status" value="1"/>
</dbReference>
<feature type="domain" description="Tyr recombinase" evidence="2">
    <location>
        <begin position="1"/>
        <end position="176"/>
    </location>
</feature>
<evidence type="ECO:0000313" key="4">
    <source>
        <dbReference type="Proteomes" id="UP000038487"/>
    </source>
</evidence>
<proteinExistence type="predicted"/>
<dbReference type="RefSeq" id="WP_005089362.1">
    <property type="nucleotide sequence ID" value="NZ_CSUW01000010.1"/>
</dbReference>
<sequence length="198" mass="21840">MEPKTKGSRRRVPLPRQTAELLRGYLAERPRGDDPTAPLFPAMSLAPVRPTGVRNKDTRPPAERQAHALAELPVEDAESRLILDWTEPLRHPTFYKAVYRPAVLRANQAATAHRDRSAALPPALTFHALRHTYASLCIAAGIKPEKLSRRMGHSKITTALSVYVHLLPDDDASSDMAALDAIGVERKPNYGNVIPLHG</sequence>
<dbReference type="InterPro" id="IPR002104">
    <property type="entry name" value="Integrase_catalytic"/>
</dbReference>
<dbReference type="Pfam" id="PF00589">
    <property type="entry name" value="Phage_integrase"/>
    <property type="match status" value="1"/>
</dbReference>
<dbReference type="GO" id="GO:0015074">
    <property type="term" value="P:DNA integration"/>
    <property type="evidence" value="ECO:0007669"/>
    <property type="project" value="InterPro"/>
</dbReference>
<dbReference type="Gene3D" id="1.10.443.10">
    <property type="entry name" value="Intergrase catalytic core"/>
    <property type="match status" value="1"/>
</dbReference>
<dbReference type="AlphaFoldDB" id="A0AB33TCC7"/>
<dbReference type="Proteomes" id="UP000038487">
    <property type="component" value="Unassembled WGS sequence"/>
</dbReference>
<dbReference type="GO" id="GO:0006310">
    <property type="term" value="P:DNA recombination"/>
    <property type="evidence" value="ECO:0007669"/>
    <property type="project" value="UniProtKB-KW"/>
</dbReference>
<evidence type="ECO:0000259" key="2">
    <source>
        <dbReference type="PROSITE" id="PS51898"/>
    </source>
</evidence>
<keyword evidence="1" id="KW-0233">DNA recombination</keyword>
<dbReference type="GO" id="GO:0003677">
    <property type="term" value="F:DNA binding"/>
    <property type="evidence" value="ECO:0007669"/>
    <property type="project" value="InterPro"/>
</dbReference>
<accession>A0AB33TCC7</accession>
<evidence type="ECO:0000313" key="3">
    <source>
        <dbReference type="EMBL" id="CPT55699.1"/>
    </source>
</evidence>
<comment type="caution">
    <text evidence="3">The sequence shown here is derived from an EMBL/GenBank/DDBJ whole genome shotgun (WGS) entry which is preliminary data.</text>
</comment>
<gene>
    <name evidence="3" type="ORF">ERS075527_04165</name>
</gene>